<evidence type="ECO:0000256" key="6">
    <source>
        <dbReference type="ARBA" id="ARBA00022670"/>
    </source>
</evidence>
<dbReference type="InterPro" id="IPR023828">
    <property type="entry name" value="Peptidase_S8_Ser-AS"/>
</dbReference>
<keyword evidence="6 15" id="KW-0645">Protease</keyword>
<dbReference type="InterPro" id="IPR050819">
    <property type="entry name" value="Tripeptidyl-peptidase_I"/>
</dbReference>
<dbReference type="InterPro" id="IPR030400">
    <property type="entry name" value="Sedolisin_dom"/>
</dbReference>
<feature type="binding site" evidence="15">
    <location>
        <position position="562"/>
    </location>
    <ligand>
        <name>Ca(2+)</name>
        <dbReference type="ChEBI" id="CHEBI:29108"/>
    </ligand>
</feature>
<dbReference type="PROSITE" id="PS00138">
    <property type="entry name" value="SUBTILASE_SER"/>
    <property type="match status" value="1"/>
</dbReference>
<reference evidence="18 19" key="1">
    <citation type="submission" date="2014-04" db="EMBL/GenBank/DDBJ databases">
        <authorList>
            <consortium name="DOE Joint Genome Institute"/>
            <person name="Kuo A."/>
            <person name="Gay G."/>
            <person name="Dore J."/>
            <person name="Kohler A."/>
            <person name="Nagy L.G."/>
            <person name="Floudas D."/>
            <person name="Copeland A."/>
            <person name="Barry K.W."/>
            <person name="Cichocki N."/>
            <person name="Veneault-Fourrey C."/>
            <person name="LaButti K."/>
            <person name="Lindquist E.A."/>
            <person name="Lipzen A."/>
            <person name="Lundell T."/>
            <person name="Morin E."/>
            <person name="Murat C."/>
            <person name="Sun H."/>
            <person name="Tunlid A."/>
            <person name="Henrissat B."/>
            <person name="Grigoriev I.V."/>
            <person name="Hibbett D.S."/>
            <person name="Martin F."/>
            <person name="Nordberg H.P."/>
            <person name="Cantor M.N."/>
            <person name="Hua S.X."/>
        </authorList>
    </citation>
    <scope>NUCLEOTIDE SEQUENCE [LARGE SCALE GENOMIC DNA]</scope>
    <source>
        <strain evidence="19">h7</strain>
    </source>
</reference>
<dbReference type="SUPFAM" id="SSF52743">
    <property type="entry name" value="Subtilisin-like"/>
    <property type="match status" value="1"/>
</dbReference>
<keyword evidence="9 15" id="KW-0378">Hydrolase</keyword>
<keyword evidence="14" id="KW-0325">Glycoprotein</keyword>
<organism evidence="18 19">
    <name type="scientific">Hebeloma cylindrosporum</name>
    <dbReference type="NCBI Taxonomy" id="76867"/>
    <lineage>
        <taxon>Eukaryota</taxon>
        <taxon>Fungi</taxon>
        <taxon>Dikarya</taxon>
        <taxon>Basidiomycota</taxon>
        <taxon>Agaricomycotina</taxon>
        <taxon>Agaricomycetes</taxon>
        <taxon>Agaricomycetidae</taxon>
        <taxon>Agaricales</taxon>
        <taxon>Agaricineae</taxon>
        <taxon>Hymenogastraceae</taxon>
        <taxon>Hebeloma</taxon>
    </lineage>
</organism>
<evidence type="ECO:0000256" key="7">
    <source>
        <dbReference type="ARBA" id="ARBA00022723"/>
    </source>
</evidence>
<evidence type="ECO:0000259" key="17">
    <source>
        <dbReference type="PROSITE" id="PS51695"/>
    </source>
</evidence>
<dbReference type="CDD" id="cd11377">
    <property type="entry name" value="Pro-peptidase_S53"/>
    <property type="match status" value="1"/>
</dbReference>
<dbReference type="HOGENOM" id="CLU_013783_3_0_1"/>
<name>A0A0C3CCF5_HEBCY</name>
<dbReference type="GO" id="GO:0046872">
    <property type="term" value="F:metal ion binding"/>
    <property type="evidence" value="ECO:0007669"/>
    <property type="project" value="UniProtKB-UniRule"/>
</dbReference>
<feature type="active site" description="Charge relay system" evidence="15">
    <location>
        <position position="298"/>
    </location>
</feature>
<dbReference type="FunFam" id="3.40.50.200:FF:000015">
    <property type="entry name" value="Tripeptidyl peptidase A"/>
    <property type="match status" value="1"/>
</dbReference>
<dbReference type="PROSITE" id="PS51695">
    <property type="entry name" value="SEDOLISIN"/>
    <property type="match status" value="1"/>
</dbReference>
<dbReference type="SUPFAM" id="SSF54897">
    <property type="entry name" value="Protease propeptides/inhibitors"/>
    <property type="match status" value="1"/>
</dbReference>
<keyword evidence="5" id="KW-0964">Secreted</keyword>
<keyword evidence="13" id="KW-0865">Zymogen</keyword>
<comment type="cofactor">
    <cofactor evidence="15">
        <name>Ca(2+)</name>
        <dbReference type="ChEBI" id="CHEBI:29108"/>
    </cofactor>
    <text evidence="15">Binds 1 Ca(2+) ion per subunit.</text>
</comment>
<evidence type="ECO:0000256" key="2">
    <source>
        <dbReference type="ARBA" id="ARBA00002451"/>
    </source>
</evidence>
<evidence type="ECO:0000256" key="8">
    <source>
        <dbReference type="ARBA" id="ARBA00022729"/>
    </source>
</evidence>
<evidence type="ECO:0000256" key="12">
    <source>
        <dbReference type="ARBA" id="ARBA00023026"/>
    </source>
</evidence>
<keyword evidence="8 16" id="KW-0732">Signal</keyword>
<sequence>MRGLLGLVGSLLLAIPLAVAAPPNVYKTKQRIDAPRGWVKHSTPPPDQPISLRIALPQQNFHALEKHLFEVSDPDHNRYGQHLSKEEVEALVAPHKDSLDAVDEWLSGFGFEEKDLIRSPAKDWITITVPVSTAEKLLDTTYHVWKHTSGDMLVRTTSYSLPSNLHTHIELVQPTTMFGRVKPEKSTIFGLDEVTDVLHTASEALPLALGSGIIVDPSCNSTITVSCLLQLYNAVGYVPSNDPRNSIGITGYLEQFANIQDLQTFYAEQRPDALNSTFTFHSVAGGINSQNLSEAGAEANLDVQFAFGISHPIPATFYSTAGRPSQFTPDTRTPTNTNEPYTDWLDFILKQENPPLTISTSYGDDEQTVPEDFAKRICAGLAQLGARGVSVIFSSGDYGVGDGNSDPATQECFTNDGRNITRFIPTFPASCPFVTSVGGTVNIQEVAVSRFFSGGGFSDYFKRPVYQEQAVCKYLKSLPKGTYKGLFNAEGRGFPDVAAQSDRYRIWYRGRPVHIGGTSASSPAFAGLVALLNDARFKAKKSSLGFLNPLLYSRGVSGFNDITVGNNHGCGTTGFNASQGWDPVTGLGTPNFGKLKGIVT</sequence>
<feature type="active site" description="Charge relay system" evidence="15">
    <location>
        <position position="302"/>
    </location>
</feature>
<dbReference type="CDD" id="cd04056">
    <property type="entry name" value="Peptidases_S53"/>
    <property type="match status" value="1"/>
</dbReference>
<evidence type="ECO:0000256" key="5">
    <source>
        <dbReference type="ARBA" id="ARBA00022525"/>
    </source>
</evidence>
<comment type="function">
    <text evidence="2">Secreted tripeptidyl-peptidase which degrades proteins at acidic pHs and is involved in virulence.</text>
</comment>
<comment type="catalytic activity">
    <reaction evidence="1">
        <text>Release of an N-terminal tripeptide from a polypeptide.</text>
        <dbReference type="EC" id="3.4.14.10"/>
    </reaction>
</comment>
<evidence type="ECO:0000256" key="11">
    <source>
        <dbReference type="ARBA" id="ARBA00022837"/>
    </source>
</evidence>
<evidence type="ECO:0000256" key="4">
    <source>
        <dbReference type="ARBA" id="ARBA00012462"/>
    </source>
</evidence>
<feature type="domain" description="Peptidase S53" evidence="17">
    <location>
        <begin position="222"/>
        <end position="600"/>
    </location>
</feature>
<keyword evidence="11 15" id="KW-0106">Calcium</keyword>
<evidence type="ECO:0000256" key="1">
    <source>
        <dbReference type="ARBA" id="ARBA00001910"/>
    </source>
</evidence>
<dbReference type="Pfam" id="PF09286">
    <property type="entry name" value="Pro-kuma_activ"/>
    <property type="match status" value="1"/>
</dbReference>
<dbReference type="GO" id="GO:0006508">
    <property type="term" value="P:proteolysis"/>
    <property type="evidence" value="ECO:0007669"/>
    <property type="project" value="UniProtKB-KW"/>
</dbReference>
<dbReference type="GO" id="GO:0008240">
    <property type="term" value="F:tripeptidyl-peptidase activity"/>
    <property type="evidence" value="ECO:0007669"/>
    <property type="project" value="UniProtKB-EC"/>
</dbReference>
<feature type="binding site" evidence="15">
    <location>
        <position position="561"/>
    </location>
    <ligand>
        <name>Ca(2+)</name>
        <dbReference type="ChEBI" id="CHEBI:29108"/>
    </ligand>
</feature>
<dbReference type="EC" id="3.4.14.10" evidence="4"/>
<dbReference type="InterPro" id="IPR036852">
    <property type="entry name" value="Peptidase_S8/S53_dom_sf"/>
</dbReference>
<keyword evidence="12" id="KW-0843">Virulence</keyword>
<dbReference type="EMBL" id="KN831771">
    <property type="protein sequence ID" value="KIM46465.1"/>
    <property type="molecule type" value="Genomic_DNA"/>
</dbReference>
<dbReference type="PANTHER" id="PTHR14218">
    <property type="entry name" value="PROTEASE S8 TRIPEPTIDYL PEPTIDASE I CLN2"/>
    <property type="match status" value="1"/>
</dbReference>
<evidence type="ECO:0000256" key="10">
    <source>
        <dbReference type="ARBA" id="ARBA00022825"/>
    </source>
</evidence>
<dbReference type="GO" id="GO:0004252">
    <property type="term" value="F:serine-type endopeptidase activity"/>
    <property type="evidence" value="ECO:0007669"/>
    <property type="project" value="UniProtKB-UniRule"/>
</dbReference>
<feature type="signal peptide" evidence="16">
    <location>
        <begin position="1"/>
        <end position="20"/>
    </location>
</feature>
<feature type="active site" description="Charge relay system" evidence="15">
    <location>
        <position position="519"/>
    </location>
</feature>
<reference evidence="19" key="2">
    <citation type="submission" date="2015-01" db="EMBL/GenBank/DDBJ databases">
        <title>Evolutionary Origins and Diversification of the Mycorrhizal Mutualists.</title>
        <authorList>
            <consortium name="DOE Joint Genome Institute"/>
            <consortium name="Mycorrhizal Genomics Consortium"/>
            <person name="Kohler A."/>
            <person name="Kuo A."/>
            <person name="Nagy L.G."/>
            <person name="Floudas D."/>
            <person name="Copeland A."/>
            <person name="Barry K.W."/>
            <person name="Cichocki N."/>
            <person name="Veneault-Fourrey C."/>
            <person name="LaButti K."/>
            <person name="Lindquist E.A."/>
            <person name="Lipzen A."/>
            <person name="Lundell T."/>
            <person name="Morin E."/>
            <person name="Murat C."/>
            <person name="Riley R."/>
            <person name="Ohm R."/>
            <person name="Sun H."/>
            <person name="Tunlid A."/>
            <person name="Henrissat B."/>
            <person name="Grigoriev I.V."/>
            <person name="Hibbett D.S."/>
            <person name="Martin F."/>
        </authorList>
    </citation>
    <scope>NUCLEOTIDE SEQUENCE [LARGE SCALE GENOMIC DNA]</scope>
    <source>
        <strain evidence="19">h7</strain>
    </source>
</reference>
<accession>A0A0C3CCF5</accession>
<keyword evidence="7 15" id="KW-0479">Metal-binding</keyword>
<proteinExistence type="predicted"/>
<dbReference type="AlphaFoldDB" id="A0A0C3CCF5"/>
<evidence type="ECO:0000256" key="14">
    <source>
        <dbReference type="ARBA" id="ARBA00023180"/>
    </source>
</evidence>
<feature type="chain" id="PRO_5002173102" description="tripeptidyl-peptidase II" evidence="16">
    <location>
        <begin position="21"/>
        <end position="600"/>
    </location>
</feature>
<feature type="binding site" evidence="15">
    <location>
        <position position="582"/>
    </location>
    <ligand>
        <name>Ca(2+)</name>
        <dbReference type="ChEBI" id="CHEBI:29108"/>
    </ligand>
</feature>
<evidence type="ECO:0000313" key="19">
    <source>
        <dbReference type="Proteomes" id="UP000053424"/>
    </source>
</evidence>
<dbReference type="Proteomes" id="UP000053424">
    <property type="component" value="Unassembled WGS sequence"/>
</dbReference>
<dbReference type="GO" id="GO:0005576">
    <property type="term" value="C:extracellular region"/>
    <property type="evidence" value="ECO:0007669"/>
    <property type="project" value="UniProtKB-SubCell"/>
</dbReference>
<keyword evidence="19" id="KW-1185">Reference proteome</keyword>
<keyword evidence="10 15" id="KW-0720">Serine protease</keyword>
<dbReference type="Gene3D" id="3.40.50.200">
    <property type="entry name" value="Peptidase S8/S53 domain"/>
    <property type="match status" value="1"/>
</dbReference>
<dbReference type="PANTHER" id="PTHR14218:SF15">
    <property type="entry name" value="TRIPEPTIDYL-PEPTIDASE 1"/>
    <property type="match status" value="1"/>
</dbReference>
<evidence type="ECO:0000256" key="15">
    <source>
        <dbReference type="PROSITE-ProRule" id="PRU01032"/>
    </source>
</evidence>
<evidence type="ECO:0000256" key="9">
    <source>
        <dbReference type="ARBA" id="ARBA00022801"/>
    </source>
</evidence>
<dbReference type="OrthoDB" id="409122at2759"/>
<protein>
    <recommendedName>
        <fullName evidence="4">tripeptidyl-peptidase II</fullName>
        <ecNumber evidence="4">3.4.14.10</ecNumber>
    </recommendedName>
</protein>
<gene>
    <name evidence="18" type="ORF">M413DRAFT_441558</name>
</gene>
<evidence type="ECO:0000256" key="16">
    <source>
        <dbReference type="SAM" id="SignalP"/>
    </source>
</evidence>
<feature type="binding site" evidence="15">
    <location>
        <position position="580"/>
    </location>
    <ligand>
        <name>Ca(2+)</name>
        <dbReference type="ChEBI" id="CHEBI:29108"/>
    </ligand>
</feature>
<dbReference type="STRING" id="686832.A0A0C3CCF5"/>
<comment type="subcellular location">
    <subcellularLocation>
        <location evidence="3">Secreted</location>
        <location evidence="3">Extracellular space</location>
    </subcellularLocation>
</comment>
<evidence type="ECO:0000313" key="18">
    <source>
        <dbReference type="EMBL" id="KIM46465.1"/>
    </source>
</evidence>
<evidence type="ECO:0000256" key="13">
    <source>
        <dbReference type="ARBA" id="ARBA00023145"/>
    </source>
</evidence>
<dbReference type="SMART" id="SM00944">
    <property type="entry name" value="Pro-kuma_activ"/>
    <property type="match status" value="1"/>
</dbReference>
<dbReference type="InterPro" id="IPR015366">
    <property type="entry name" value="S53_propep"/>
</dbReference>
<evidence type="ECO:0000256" key="3">
    <source>
        <dbReference type="ARBA" id="ARBA00004239"/>
    </source>
</evidence>